<evidence type="ECO:0000313" key="10">
    <source>
        <dbReference type="Proteomes" id="UP000659904"/>
    </source>
</evidence>
<keyword evidence="2" id="KW-0229">DNA integration</keyword>
<comment type="caution">
    <text evidence="9">The sequence shown here is derived from an EMBL/GenBank/DDBJ whole genome shotgun (WGS) entry which is preliminary data.</text>
</comment>
<dbReference type="PROSITE" id="PS51898">
    <property type="entry name" value="TYR_RECOMBINASE"/>
    <property type="match status" value="1"/>
</dbReference>
<dbReference type="InterPro" id="IPR044068">
    <property type="entry name" value="CB"/>
</dbReference>
<keyword evidence="3 5" id="KW-0238">DNA-binding</keyword>
<dbReference type="CDD" id="cd01189">
    <property type="entry name" value="INT_ICEBs1_C_like"/>
    <property type="match status" value="1"/>
</dbReference>
<keyword evidence="4" id="KW-0233">DNA recombination</keyword>
<protein>
    <recommendedName>
        <fullName evidence="11">Site-specific recombinase XerD</fullName>
    </recommendedName>
</protein>
<dbReference type="Gene3D" id="1.10.443.10">
    <property type="entry name" value="Intergrase catalytic core"/>
    <property type="match status" value="1"/>
</dbReference>
<feature type="domain" description="Tyr recombinase" evidence="7">
    <location>
        <begin position="183"/>
        <end position="391"/>
    </location>
</feature>
<dbReference type="PANTHER" id="PTHR30349:SF64">
    <property type="entry name" value="PROPHAGE INTEGRASE INTD-RELATED"/>
    <property type="match status" value="1"/>
</dbReference>
<keyword evidence="10" id="KW-1185">Reference proteome</keyword>
<evidence type="ECO:0000256" key="5">
    <source>
        <dbReference type="PROSITE-ProRule" id="PRU01248"/>
    </source>
</evidence>
<comment type="similarity">
    <text evidence="1">Belongs to the 'phage' integrase family.</text>
</comment>
<evidence type="ECO:0008006" key="11">
    <source>
        <dbReference type="Google" id="ProtNLM"/>
    </source>
</evidence>
<dbReference type="Gene3D" id="1.10.150.130">
    <property type="match status" value="1"/>
</dbReference>
<dbReference type="PANTHER" id="PTHR30349">
    <property type="entry name" value="PHAGE INTEGRASE-RELATED"/>
    <property type="match status" value="1"/>
</dbReference>
<feature type="region of interest" description="Disordered" evidence="6">
    <location>
        <begin position="387"/>
        <end position="419"/>
    </location>
</feature>
<dbReference type="Pfam" id="PF00589">
    <property type="entry name" value="Phage_integrase"/>
    <property type="match status" value="1"/>
</dbReference>
<dbReference type="GO" id="GO:0003677">
    <property type="term" value="F:DNA binding"/>
    <property type="evidence" value="ECO:0007669"/>
    <property type="project" value="UniProtKB-UniRule"/>
</dbReference>
<gene>
    <name evidence="9" type="ORF">Cci01nite_83330</name>
</gene>
<evidence type="ECO:0000259" key="7">
    <source>
        <dbReference type="PROSITE" id="PS51898"/>
    </source>
</evidence>
<dbReference type="InterPro" id="IPR011010">
    <property type="entry name" value="DNA_brk_join_enz"/>
</dbReference>
<organism evidence="9 10">
    <name type="scientific">Catellatospora citrea</name>
    <dbReference type="NCBI Taxonomy" id="53366"/>
    <lineage>
        <taxon>Bacteria</taxon>
        <taxon>Bacillati</taxon>
        <taxon>Actinomycetota</taxon>
        <taxon>Actinomycetes</taxon>
        <taxon>Micromonosporales</taxon>
        <taxon>Micromonosporaceae</taxon>
        <taxon>Catellatospora</taxon>
    </lineage>
</organism>
<dbReference type="InterPro" id="IPR013762">
    <property type="entry name" value="Integrase-like_cat_sf"/>
</dbReference>
<evidence type="ECO:0000256" key="2">
    <source>
        <dbReference type="ARBA" id="ARBA00022908"/>
    </source>
</evidence>
<reference evidence="9 10" key="1">
    <citation type="submission" date="2021-01" db="EMBL/GenBank/DDBJ databases">
        <title>Whole genome shotgun sequence of Catellatospora citrea NBRC 14495.</title>
        <authorList>
            <person name="Komaki H."/>
            <person name="Tamura T."/>
        </authorList>
    </citation>
    <scope>NUCLEOTIDE SEQUENCE [LARGE SCALE GENOMIC DNA]</scope>
    <source>
        <strain evidence="9 10">NBRC 14495</strain>
    </source>
</reference>
<dbReference type="AlphaFoldDB" id="A0A8J3KXZ8"/>
<feature type="domain" description="Core-binding (CB)" evidence="8">
    <location>
        <begin position="81"/>
        <end position="160"/>
    </location>
</feature>
<proteinExistence type="inferred from homology"/>
<evidence type="ECO:0000256" key="1">
    <source>
        <dbReference type="ARBA" id="ARBA00008857"/>
    </source>
</evidence>
<evidence type="ECO:0000256" key="6">
    <source>
        <dbReference type="SAM" id="MobiDB-lite"/>
    </source>
</evidence>
<dbReference type="InterPro" id="IPR010998">
    <property type="entry name" value="Integrase_recombinase_N"/>
</dbReference>
<name>A0A8J3KXZ8_9ACTN</name>
<dbReference type="RefSeq" id="WP_120317012.1">
    <property type="nucleotide sequence ID" value="NZ_BONH01000082.1"/>
</dbReference>
<evidence type="ECO:0000256" key="4">
    <source>
        <dbReference type="ARBA" id="ARBA00023172"/>
    </source>
</evidence>
<dbReference type="InterPro" id="IPR050090">
    <property type="entry name" value="Tyrosine_recombinase_XerCD"/>
</dbReference>
<evidence type="ECO:0000256" key="3">
    <source>
        <dbReference type="ARBA" id="ARBA00023125"/>
    </source>
</evidence>
<dbReference type="PROSITE" id="PS51900">
    <property type="entry name" value="CB"/>
    <property type="match status" value="1"/>
</dbReference>
<evidence type="ECO:0000259" key="8">
    <source>
        <dbReference type="PROSITE" id="PS51900"/>
    </source>
</evidence>
<dbReference type="EMBL" id="BONH01000082">
    <property type="protein sequence ID" value="GIG03240.1"/>
    <property type="molecule type" value="Genomic_DNA"/>
</dbReference>
<dbReference type="GO" id="GO:0006310">
    <property type="term" value="P:DNA recombination"/>
    <property type="evidence" value="ECO:0007669"/>
    <property type="project" value="UniProtKB-KW"/>
</dbReference>
<evidence type="ECO:0000313" key="9">
    <source>
        <dbReference type="EMBL" id="GIG03240.1"/>
    </source>
</evidence>
<dbReference type="Proteomes" id="UP000659904">
    <property type="component" value="Unassembled WGS sequence"/>
</dbReference>
<dbReference type="Pfam" id="PF14659">
    <property type="entry name" value="Phage_int_SAM_3"/>
    <property type="match status" value="1"/>
</dbReference>
<dbReference type="InterPro" id="IPR004107">
    <property type="entry name" value="Integrase_SAM-like_N"/>
</dbReference>
<dbReference type="SUPFAM" id="SSF56349">
    <property type="entry name" value="DNA breaking-rejoining enzymes"/>
    <property type="match status" value="1"/>
</dbReference>
<dbReference type="InterPro" id="IPR002104">
    <property type="entry name" value="Integrase_catalytic"/>
</dbReference>
<sequence>MAHIEDRWHKTVIGDNGREKRLRTNLYGKGLRYRVRYIDPEGRERSKSFPDREKKEAENFLVKIENDKRQRTYVDPQAGLVKFNVYARDWIASAQIDESTREGYLSRFNNHIAAFFNGYQLNAVTPSAIRKWLKEASEEYADKTLEVTFALLAAILTAAVDDQLITSNPCKVKSVKQPKAPTKKIKPWSRQWVRTVRAGLNVRYQAMVDVGAGCGPRQGEIFGLAVDDLEIADGFVNIRRQVKKVHNKLVFGLPKNDRERRVPLPRRVAEALEKHMAEFPPVAITLPWEDPDKGKPVTARVIFTDGLRTAINRSTFDRKHWARARRRAGVPKSRENGMHALRHYYASVRLHAGENIKAVSEDLGHNDPAFTLRVYMHLMPGTDSRTRDTIDGLYDLDTPSRPDDGLEDDTDPSAAGQST</sequence>
<dbReference type="GO" id="GO:0015074">
    <property type="term" value="P:DNA integration"/>
    <property type="evidence" value="ECO:0007669"/>
    <property type="project" value="UniProtKB-KW"/>
</dbReference>
<accession>A0A8J3KXZ8</accession>